<dbReference type="Proteomes" id="UP000838763">
    <property type="component" value="Unassembled WGS sequence"/>
</dbReference>
<keyword evidence="2" id="KW-1133">Transmembrane helix</keyword>
<feature type="domain" description="DUF2427" evidence="4">
    <location>
        <begin position="31"/>
        <end position="131"/>
    </location>
</feature>
<feature type="signal peptide" evidence="3">
    <location>
        <begin position="1"/>
        <end position="24"/>
    </location>
</feature>
<accession>A0A9P1GY15</accession>
<keyword evidence="3" id="KW-0732">Signal</keyword>
<feature type="transmembrane region" description="Helical" evidence="2">
    <location>
        <begin position="380"/>
        <end position="402"/>
    </location>
</feature>
<dbReference type="EMBL" id="CALLCH030000006">
    <property type="protein sequence ID" value="CAI4212886.1"/>
    <property type="molecule type" value="Genomic_DNA"/>
</dbReference>
<evidence type="ECO:0000256" key="1">
    <source>
        <dbReference type="SAM" id="MobiDB-lite"/>
    </source>
</evidence>
<comment type="caution">
    <text evidence="6">The sequence shown here is derived from an EMBL/GenBank/DDBJ whole genome shotgun (WGS) entry which is preliminary data.</text>
</comment>
<protein>
    <recommendedName>
        <fullName evidence="8">YTP1</fullName>
    </recommendedName>
</protein>
<name>A0A9P1GY15_9PEZI</name>
<evidence type="ECO:0000256" key="3">
    <source>
        <dbReference type="SAM" id="SignalP"/>
    </source>
</evidence>
<feature type="transmembrane region" description="Helical" evidence="2">
    <location>
        <begin position="44"/>
        <end position="67"/>
    </location>
</feature>
<dbReference type="PANTHER" id="PTHR31685">
    <property type="entry name" value="INTEGRAL MEMBRANE PROTEIN (AFU_ORTHOLOGUE AFUA_6G12730)-RELATED"/>
    <property type="match status" value="1"/>
</dbReference>
<evidence type="ECO:0000313" key="6">
    <source>
        <dbReference type="EMBL" id="CAI4212886.1"/>
    </source>
</evidence>
<feature type="chain" id="PRO_5040405811" description="YTP1" evidence="3">
    <location>
        <begin position="25"/>
        <end position="533"/>
    </location>
</feature>
<feature type="region of interest" description="Disordered" evidence="1">
    <location>
        <begin position="474"/>
        <end position="533"/>
    </location>
</feature>
<sequence length="533" mass="58962">MSILRRPAGLFAAVALLAVAAAHGNHGGENIEEGETVSSDPIDAILWIHIFLQMFAWGILFPVGMVFGLTKSRWHVPTQILATSLTILGYFLGHMHRGRQFNPKNVHAAFANPLFFMLAAQASMGIYLKLHLERGINGRIRRLVQPAHSILGKAFPVIAWVQMIFGGITTLGFCQGDHTGQCAAHFIMGGAFIAYGIVLTILLVAGQLWIRRSGRSQEFYDNCVIAAWGCVNTFTEHRWGTEWVKNDWQHTTMGIVWWCAGLVGIWLSRDRDGNPKRNFIPGFVLIITGWAMSAHPQEMHSSAAVHSIFGYTLMAAGLTRIIEISFILKDKMGVSEDGRQASSFQYIPVFLLYASGFLFMGATEEQMALVESSNMDHVAYILILFSMAALVFLFANICIYLWDRDQHIDDAQEFELDGLVSDEEDDSAQLLKEETVDRAVRENGSSHNPRTERATELGKMVNVATPNTKSKLIKGKRAAKLRRDSQRRAQTAKLGGDKDAKADTTRGARTDAEGGESGKAAKEGEMEVEGTIE</sequence>
<evidence type="ECO:0008006" key="8">
    <source>
        <dbReference type="Google" id="ProtNLM"/>
    </source>
</evidence>
<keyword evidence="2" id="KW-0472">Membrane</keyword>
<reference evidence="6" key="1">
    <citation type="submission" date="2022-11" db="EMBL/GenBank/DDBJ databases">
        <authorList>
            <person name="Scott C."/>
            <person name="Bruce N."/>
        </authorList>
    </citation>
    <scope>NUCLEOTIDE SEQUENCE</scope>
</reference>
<evidence type="ECO:0000256" key="2">
    <source>
        <dbReference type="SAM" id="Phobius"/>
    </source>
</evidence>
<feature type="region of interest" description="Disordered" evidence="1">
    <location>
        <begin position="435"/>
        <end position="456"/>
    </location>
</feature>
<feature type="transmembrane region" description="Helical" evidence="2">
    <location>
        <begin position="279"/>
        <end position="297"/>
    </location>
</feature>
<feature type="transmembrane region" description="Helical" evidence="2">
    <location>
        <begin position="74"/>
        <end position="93"/>
    </location>
</feature>
<feature type="compositionally biased region" description="Basic and acidic residues" evidence="1">
    <location>
        <begin position="495"/>
        <end position="512"/>
    </location>
</feature>
<feature type="transmembrane region" description="Helical" evidence="2">
    <location>
        <begin position="113"/>
        <end position="130"/>
    </location>
</feature>
<dbReference type="Pfam" id="PF10348">
    <property type="entry name" value="DUF2427"/>
    <property type="match status" value="1"/>
</dbReference>
<dbReference type="AlphaFoldDB" id="A0A9P1GY15"/>
<feature type="transmembrane region" description="Helical" evidence="2">
    <location>
        <begin position="185"/>
        <end position="210"/>
    </location>
</feature>
<keyword evidence="2" id="KW-0812">Transmembrane</keyword>
<organism evidence="6 7">
    <name type="scientific">Parascedosporium putredinis</name>
    <dbReference type="NCBI Taxonomy" id="1442378"/>
    <lineage>
        <taxon>Eukaryota</taxon>
        <taxon>Fungi</taxon>
        <taxon>Dikarya</taxon>
        <taxon>Ascomycota</taxon>
        <taxon>Pezizomycotina</taxon>
        <taxon>Sordariomycetes</taxon>
        <taxon>Hypocreomycetidae</taxon>
        <taxon>Microascales</taxon>
        <taxon>Microascaceae</taxon>
        <taxon>Parascedosporium</taxon>
    </lineage>
</organism>
<proteinExistence type="predicted"/>
<dbReference type="OrthoDB" id="4137487at2759"/>
<dbReference type="Gene3D" id="1.20.120.1770">
    <property type="match status" value="1"/>
</dbReference>
<dbReference type="Pfam" id="PF10355">
    <property type="entry name" value="Ytp1"/>
    <property type="match status" value="1"/>
</dbReference>
<feature type="transmembrane region" description="Helical" evidence="2">
    <location>
        <begin position="343"/>
        <end position="360"/>
    </location>
</feature>
<dbReference type="PANTHER" id="PTHR31685:SF2">
    <property type="entry name" value="PROTEIN YTP1"/>
    <property type="match status" value="1"/>
</dbReference>
<dbReference type="InterPro" id="IPR018827">
    <property type="entry name" value="YTP1_C"/>
</dbReference>
<dbReference type="CDD" id="cd08760">
    <property type="entry name" value="Cyt_b561_FRRS1_like"/>
    <property type="match status" value="1"/>
</dbReference>
<feature type="transmembrane region" description="Helical" evidence="2">
    <location>
        <begin position="303"/>
        <end position="322"/>
    </location>
</feature>
<keyword evidence="7" id="KW-1185">Reference proteome</keyword>
<feature type="domain" description="Protein YTP1-like C-terminal" evidence="5">
    <location>
        <begin position="159"/>
        <end position="400"/>
    </location>
</feature>
<evidence type="ECO:0000259" key="4">
    <source>
        <dbReference type="Pfam" id="PF10348"/>
    </source>
</evidence>
<evidence type="ECO:0000313" key="7">
    <source>
        <dbReference type="Proteomes" id="UP000838763"/>
    </source>
</evidence>
<dbReference type="InterPro" id="IPR018825">
    <property type="entry name" value="DUF2427"/>
</dbReference>
<feature type="transmembrane region" description="Helical" evidence="2">
    <location>
        <begin position="150"/>
        <end position="173"/>
    </location>
</feature>
<evidence type="ECO:0000259" key="5">
    <source>
        <dbReference type="Pfam" id="PF10355"/>
    </source>
</evidence>
<gene>
    <name evidence="6" type="ORF">PPNO1_LOCUS2634</name>
</gene>